<dbReference type="Proteomes" id="UP000184368">
    <property type="component" value="Unassembled WGS sequence"/>
</dbReference>
<name>A0A1M5B945_9BACT</name>
<organism evidence="1 2">
    <name type="scientific">Cnuella takakiae</name>
    <dbReference type="NCBI Taxonomy" id="1302690"/>
    <lineage>
        <taxon>Bacteria</taxon>
        <taxon>Pseudomonadati</taxon>
        <taxon>Bacteroidota</taxon>
        <taxon>Chitinophagia</taxon>
        <taxon>Chitinophagales</taxon>
        <taxon>Chitinophagaceae</taxon>
        <taxon>Cnuella</taxon>
    </lineage>
</organism>
<proteinExistence type="predicted"/>
<dbReference type="RefSeq" id="WP_073042997.1">
    <property type="nucleotide sequence ID" value="NZ_FQUO01000007.1"/>
</dbReference>
<protein>
    <submittedName>
        <fullName evidence="1">dTDP-4-dehydrorhamnose reductase</fullName>
    </submittedName>
</protein>
<reference evidence="1 2" key="1">
    <citation type="submission" date="2016-11" db="EMBL/GenBank/DDBJ databases">
        <authorList>
            <person name="Jaros S."/>
            <person name="Januszkiewicz K."/>
            <person name="Wedrychowicz H."/>
        </authorList>
    </citation>
    <scope>NUCLEOTIDE SEQUENCE [LARGE SCALE GENOMIC DNA]</scope>
    <source>
        <strain evidence="1 2">DSM 26897</strain>
    </source>
</reference>
<accession>A0A1M5B945</accession>
<dbReference type="OrthoDB" id="1247029at2"/>
<evidence type="ECO:0000313" key="1">
    <source>
        <dbReference type="EMBL" id="SHF38857.1"/>
    </source>
</evidence>
<dbReference type="EMBL" id="FQUO01000007">
    <property type="protein sequence ID" value="SHF38857.1"/>
    <property type="molecule type" value="Genomic_DNA"/>
</dbReference>
<gene>
    <name evidence="1" type="ORF">SAMN05444008_107197</name>
</gene>
<evidence type="ECO:0000313" key="2">
    <source>
        <dbReference type="Proteomes" id="UP000184368"/>
    </source>
</evidence>
<dbReference type="AlphaFoldDB" id="A0A1M5B945"/>
<dbReference type="STRING" id="1302690.BUE76_16950"/>
<sequence>MQHIIILGANSFIAQQFIRLNSIAFQYHLVTSTGLRLPPSMNHSVYTYNNADLTKLIERCRGNKVGMLNCAYDGAQPFANKKILSCFIRLAQAIKPQCSLHLSTISVLDGKEGAVKILDVASPASYYGRLKLLIDKKLIATKIPGLKILRVPNVLGSGGNWDAFLNRLRSVKTAYLPSSGAKTGVFIQVEHLVDYIATLLRSDKEPFDQPMVLSVPAERCVFATWREIFLMANLQITIVEATNKKYSDSTIKNLILTLLSAKPTVSLLFASRGLSNLAGRFLGGQANASAQLPEILHVDNTVRLTQSVNFVNDAV</sequence>
<dbReference type="Gene3D" id="3.40.50.720">
    <property type="entry name" value="NAD(P)-binding Rossmann-like Domain"/>
    <property type="match status" value="1"/>
</dbReference>
<keyword evidence="2" id="KW-1185">Reference proteome</keyword>
<dbReference type="SUPFAM" id="SSF51735">
    <property type="entry name" value="NAD(P)-binding Rossmann-fold domains"/>
    <property type="match status" value="1"/>
</dbReference>
<dbReference type="InterPro" id="IPR036291">
    <property type="entry name" value="NAD(P)-bd_dom_sf"/>
</dbReference>